<feature type="transmembrane region" description="Helical" evidence="1">
    <location>
        <begin position="72"/>
        <end position="92"/>
    </location>
</feature>
<keyword evidence="1" id="KW-0812">Transmembrane</keyword>
<evidence type="ECO:0000313" key="4">
    <source>
        <dbReference type="Proteomes" id="UP000282125"/>
    </source>
</evidence>
<keyword evidence="1" id="KW-1133">Transmembrane helix</keyword>
<evidence type="ECO:0000256" key="2">
    <source>
        <dbReference type="SAM" id="SignalP"/>
    </source>
</evidence>
<dbReference type="Proteomes" id="UP000282125">
    <property type="component" value="Unassembled WGS sequence"/>
</dbReference>
<dbReference type="EMBL" id="RRAZ01000013">
    <property type="protein sequence ID" value="RRH74427.1"/>
    <property type="molecule type" value="Genomic_DNA"/>
</dbReference>
<feature type="signal peptide" evidence="2">
    <location>
        <begin position="1"/>
        <end position="28"/>
    </location>
</feature>
<proteinExistence type="predicted"/>
<dbReference type="AlphaFoldDB" id="A0A3P3DJL5"/>
<organism evidence="3 4">
    <name type="scientific">Falsigemmobacter faecalis</name>
    <dbReference type="NCBI Taxonomy" id="2488730"/>
    <lineage>
        <taxon>Bacteria</taxon>
        <taxon>Pseudomonadati</taxon>
        <taxon>Pseudomonadota</taxon>
        <taxon>Alphaproteobacteria</taxon>
        <taxon>Rhodobacterales</taxon>
        <taxon>Paracoccaceae</taxon>
        <taxon>Falsigemmobacter</taxon>
    </lineage>
</organism>
<feature type="chain" id="PRO_5018093373" evidence="2">
    <location>
        <begin position="29"/>
        <end position="117"/>
    </location>
</feature>
<keyword evidence="1" id="KW-0472">Membrane</keyword>
<dbReference type="OrthoDB" id="7874131at2"/>
<evidence type="ECO:0000313" key="3">
    <source>
        <dbReference type="EMBL" id="RRH74427.1"/>
    </source>
</evidence>
<keyword evidence="4" id="KW-1185">Reference proteome</keyword>
<feature type="transmembrane region" description="Helical" evidence="1">
    <location>
        <begin position="44"/>
        <end position="65"/>
    </location>
</feature>
<accession>A0A3P3DJL5</accession>
<sequence>MFAKLFKKVAPLAAVAAGTAVLATAAQAGTSGTEFQEAYEMLVGWIEGFFGRAMAVAFLLVGLFMGIARQNLMACGISIAVAFGLVITPTILDSILTATVSAETVAVEAEVAQIAAE</sequence>
<protein>
    <submittedName>
        <fullName evidence="3">Pili assembly chaperone</fullName>
    </submittedName>
</protein>
<dbReference type="NCBIfam" id="NF041281">
    <property type="entry name" value="TraA_gammapb"/>
    <property type="match status" value="1"/>
</dbReference>
<name>A0A3P3DJL5_9RHOB</name>
<keyword evidence="2" id="KW-0732">Signal</keyword>
<gene>
    <name evidence="3" type="ORF">EG244_10055</name>
</gene>
<dbReference type="RefSeq" id="WP_124964886.1">
    <property type="nucleotide sequence ID" value="NZ_RRAZ01000013.1"/>
</dbReference>
<reference evidence="3 4" key="1">
    <citation type="submission" date="2018-11" db="EMBL/GenBank/DDBJ databases">
        <title>Gemmobacter sp. nov., YIM 102744-1 draft genome.</title>
        <authorList>
            <person name="Li G."/>
            <person name="Jiang Y."/>
        </authorList>
    </citation>
    <scope>NUCLEOTIDE SEQUENCE [LARGE SCALE GENOMIC DNA]</scope>
    <source>
        <strain evidence="3 4">YIM 102744-1</strain>
    </source>
</reference>
<comment type="caution">
    <text evidence="3">The sequence shown here is derived from an EMBL/GenBank/DDBJ whole genome shotgun (WGS) entry which is preliminary data.</text>
</comment>
<dbReference type="InterPro" id="IPR059173">
    <property type="entry name" value="TraA_dom"/>
</dbReference>
<evidence type="ECO:0000256" key="1">
    <source>
        <dbReference type="SAM" id="Phobius"/>
    </source>
</evidence>